<feature type="transmembrane region" description="Helical" evidence="1">
    <location>
        <begin position="71"/>
        <end position="88"/>
    </location>
</feature>
<keyword evidence="1" id="KW-1133">Transmembrane helix</keyword>
<evidence type="ECO:0000256" key="1">
    <source>
        <dbReference type="SAM" id="Phobius"/>
    </source>
</evidence>
<feature type="transmembrane region" description="Helical" evidence="1">
    <location>
        <begin position="144"/>
        <end position="162"/>
    </location>
</feature>
<feature type="transmembrane region" description="Helical" evidence="1">
    <location>
        <begin position="167"/>
        <end position="184"/>
    </location>
</feature>
<proteinExistence type="predicted"/>
<name>A0A380LK97_9FIRM</name>
<gene>
    <name evidence="2" type="ORF">NCTC11087_01168</name>
</gene>
<evidence type="ECO:0000313" key="3">
    <source>
        <dbReference type="Proteomes" id="UP000255523"/>
    </source>
</evidence>
<dbReference type="OrthoDB" id="1691759at2"/>
<feature type="transmembrane region" description="Helical" evidence="1">
    <location>
        <begin position="44"/>
        <end position="65"/>
    </location>
</feature>
<protein>
    <submittedName>
        <fullName evidence="2">Uncharacterized protein</fullName>
    </submittedName>
</protein>
<accession>A0A380LK97</accession>
<feature type="transmembrane region" description="Helical" evidence="1">
    <location>
        <begin position="109"/>
        <end position="132"/>
    </location>
</feature>
<organism evidence="2 3">
    <name type="scientific">Faecalicoccus pleomorphus</name>
    <dbReference type="NCBI Taxonomy" id="1323"/>
    <lineage>
        <taxon>Bacteria</taxon>
        <taxon>Bacillati</taxon>
        <taxon>Bacillota</taxon>
        <taxon>Erysipelotrichia</taxon>
        <taxon>Erysipelotrichales</taxon>
        <taxon>Erysipelotrichaceae</taxon>
        <taxon>Faecalicoccus</taxon>
    </lineage>
</organism>
<dbReference type="GeneID" id="77462133"/>
<keyword evidence="1" id="KW-0472">Membrane</keyword>
<keyword evidence="3" id="KW-1185">Reference proteome</keyword>
<dbReference type="RefSeq" id="WP_027969177.1">
    <property type="nucleotide sequence ID" value="NZ_JAQLXR010000001.1"/>
</dbReference>
<feature type="transmembrane region" description="Helical" evidence="1">
    <location>
        <begin position="196"/>
        <end position="215"/>
    </location>
</feature>
<keyword evidence="1" id="KW-0812">Transmembrane</keyword>
<dbReference type="Proteomes" id="UP000255523">
    <property type="component" value="Unassembled WGS sequence"/>
</dbReference>
<reference evidence="2 3" key="1">
    <citation type="submission" date="2018-06" db="EMBL/GenBank/DDBJ databases">
        <authorList>
            <consortium name="Pathogen Informatics"/>
            <person name="Doyle S."/>
        </authorList>
    </citation>
    <scope>NUCLEOTIDE SEQUENCE [LARGE SCALE GENOMIC DNA]</scope>
    <source>
        <strain evidence="2 3">NCTC11087</strain>
    </source>
</reference>
<dbReference type="AlphaFoldDB" id="A0A380LK97"/>
<dbReference type="EMBL" id="UHFX01000003">
    <property type="protein sequence ID" value="SUO04258.1"/>
    <property type="molecule type" value="Genomic_DNA"/>
</dbReference>
<sequence>MTQEEHIQQTVEKSIDAFWNHEKKQKPSIFEFLYSQFLFIQKRWWILQFGCLLLLWILLNLGLSQSIERKAIAIIIPLFTLLILPELWKSRQNNMEDIENSSVHTTRDIYLARLILFGAVDLFGLTVLWLVSFPQGIENLIFELLIPFNGICALMLGCLTFYSGREFYLPISLCFLFTIGWFLIVSNEFLYTKLSYSLWFMLFLFSSLLLISMICKLMQKCKEVPAWN</sequence>
<evidence type="ECO:0000313" key="2">
    <source>
        <dbReference type="EMBL" id="SUO04258.1"/>
    </source>
</evidence>